<evidence type="ECO:0000259" key="1">
    <source>
        <dbReference type="Pfam" id="PF25250"/>
    </source>
</evidence>
<gene>
    <name evidence="2" type="ORF">SDC9_68265</name>
</gene>
<sequence>MFKNHATFNNCNCGDCPPVAVDPVNVGECSNEHYHPYGYAGPMVVKVPVVLSEVKVQIDLEKEVVLDEPAFDIKTIDKKVCITQCHLVPYTNKLFLAGYVQKNIQYSTSDTENPTSFSGSIRHQVINADFRCVTAVKFVRQPDFGNSYKSKSNVLDQNMVCQDEGEDNWMHYNKYFEPIFCEVEWTKILETDIYNRNNQVLDQFPGVNFFTNFIEKMVVYIDLKVLQTQQVFIPEPECEVQVERHCEEQYNSCDCYNDVEVSCIPGKGMVARPIRRDRY</sequence>
<dbReference type="EMBL" id="VSSQ01003672">
    <property type="protein sequence ID" value="MPM21815.1"/>
    <property type="molecule type" value="Genomic_DNA"/>
</dbReference>
<name>A0A644XZX8_9ZZZZ</name>
<evidence type="ECO:0000313" key="2">
    <source>
        <dbReference type="EMBL" id="MPM21815.1"/>
    </source>
</evidence>
<reference evidence="2" key="1">
    <citation type="submission" date="2019-08" db="EMBL/GenBank/DDBJ databases">
        <authorList>
            <person name="Kucharzyk K."/>
            <person name="Murdoch R.W."/>
            <person name="Higgins S."/>
            <person name="Loffler F."/>
        </authorList>
    </citation>
    <scope>NUCLEOTIDE SEQUENCE</scope>
</reference>
<proteinExistence type="predicted"/>
<dbReference type="Pfam" id="PF25250">
    <property type="entry name" value="DUF7852"/>
    <property type="match status" value="1"/>
</dbReference>
<dbReference type="InterPro" id="IPR057174">
    <property type="entry name" value="DUF7852"/>
</dbReference>
<protein>
    <recommendedName>
        <fullName evidence="1">DUF7852 domain-containing protein</fullName>
    </recommendedName>
</protein>
<organism evidence="2">
    <name type="scientific">bioreactor metagenome</name>
    <dbReference type="NCBI Taxonomy" id="1076179"/>
    <lineage>
        <taxon>unclassified sequences</taxon>
        <taxon>metagenomes</taxon>
        <taxon>ecological metagenomes</taxon>
    </lineage>
</organism>
<dbReference type="InterPro" id="IPR054845">
    <property type="entry name" value="Exosporium_prot_C"/>
</dbReference>
<accession>A0A644XZX8</accession>
<comment type="caution">
    <text evidence="2">The sequence shown here is derived from an EMBL/GenBank/DDBJ whole genome shotgun (WGS) entry which is preliminary data.</text>
</comment>
<dbReference type="NCBIfam" id="NF045794">
    <property type="entry name" value="CsxC_fam"/>
    <property type="match status" value="1"/>
</dbReference>
<feature type="domain" description="DUF7852" evidence="1">
    <location>
        <begin position="43"/>
        <end position="114"/>
    </location>
</feature>
<dbReference type="AlphaFoldDB" id="A0A644XZX8"/>